<dbReference type="EMBL" id="JBHSGO010000033">
    <property type="protein sequence ID" value="MFC4665319.1"/>
    <property type="molecule type" value="Genomic_DNA"/>
</dbReference>
<protein>
    <submittedName>
        <fullName evidence="1">DUF452 family protein</fullName>
    </submittedName>
</protein>
<reference evidence="2" key="1">
    <citation type="journal article" date="2019" name="Int. J. Syst. Evol. Microbiol.">
        <title>The Global Catalogue of Microorganisms (GCM) 10K type strain sequencing project: providing services to taxonomists for standard genome sequencing and annotation.</title>
        <authorList>
            <consortium name="The Broad Institute Genomics Platform"/>
            <consortium name="The Broad Institute Genome Sequencing Center for Infectious Disease"/>
            <person name="Wu L."/>
            <person name="Ma J."/>
        </authorList>
    </citation>
    <scope>NUCLEOTIDE SEQUENCE [LARGE SCALE GENOMIC DNA]</scope>
    <source>
        <strain evidence="2">CGMCC 4.7357</strain>
    </source>
</reference>
<dbReference type="InterPro" id="IPR007398">
    <property type="entry name" value="BioG"/>
</dbReference>
<dbReference type="SUPFAM" id="SSF53474">
    <property type="entry name" value="alpha/beta-Hydrolases"/>
    <property type="match status" value="1"/>
</dbReference>
<evidence type="ECO:0000313" key="1">
    <source>
        <dbReference type="EMBL" id="MFC4665319.1"/>
    </source>
</evidence>
<dbReference type="Pfam" id="PF04301">
    <property type="entry name" value="BioG"/>
    <property type="match status" value="1"/>
</dbReference>
<gene>
    <name evidence="1" type="ORF">ACFO3G_01605</name>
</gene>
<dbReference type="RefSeq" id="WP_380077339.1">
    <property type="nucleotide sequence ID" value="NZ_JBHSGO010000033.1"/>
</dbReference>
<comment type="caution">
    <text evidence="1">The sequence shown here is derived from an EMBL/GenBank/DDBJ whole genome shotgun (WGS) entry which is preliminary data.</text>
</comment>
<dbReference type="InterPro" id="IPR029058">
    <property type="entry name" value="AB_hydrolase_fold"/>
</dbReference>
<organism evidence="1 2">
    <name type="scientific">Falsiporphyromonas endometrii</name>
    <dbReference type="NCBI Taxonomy" id="1387297"/>
    <lineage>
        <taxon>Bacteria</taxon>
        <taxon>Pseudomonadati</taxon>
        <taxon>Bacteroidota</taxon>
        <taxon>Bacteroidia</taxon>
        <taxon>Bacteroidales</taxon>
        <taxon>Porphyromonadaceae</taxon>
        <taxon>Falsiporphyromonas</taxon>
    </lineage>
</organism>
<dbReference type="Proteomes" id="UP001596020">
    <property type="component" value="Unassembled WGS sequence"/>
</dbReference>
<keyword evidence="2" id="KW-1185">Reference proteome</keyword>
<proteinExistence type="predicted"/>
<sequence>MKYFYKIDPKAEKLILFFDGWSMDQTAIEHLELPDSTDLICCYDYRDILFNPQCDFTKYRQIDLVAWSMGVWGAETVAINKQLPELTSATAIAGTPIPMHDKLGIPRRMFIATLKGISEENRKRFNLRMCGGKAHRHLLKSLESRTTQEVRDELDTVRQASMKLQGEDFIPSNLDWTKAIVPEKDLIIPPENQIYYWQSHQIPFIKIEGAEHYVFSNYHKWSDIIPSKD</sequence>
<accession>A0ABV9K5S6</accession>
<evidence type="ECO:0000313" key="2">
    <source>
        <dbReference type="Proteomes" id="UP001596020"/>
    </source>
</evidence>
<name>A0ABV9K5S6_9PORP</name>